<gene>
    <name evidence="5" type="ORF">UY08_C0002G0028</name>
</gene>
<sequence length="156" mass="18155">MVKKVDLVPLLELEQYFWTPETIEEIATVVRSYKRIACLSAPTLGVVLPESVMLDVDGRLSKFPNFVYWDIKHTKSLKQKFDIIVSDPPYSLVTGQEFRRAVDVLAGSKTKLIVVDSEDGRLFVPEFPERNLKKMFEAKYYTDEEQPEPWYFWGDI</sequence>
<evidence type="ECO:0000313" key="6">
    <source>
        <dbReference type="Proteomes" id="UP000034212"/>
    </source>
</evidence>
<dbReference type="AlphaFoldDB" id="A0A0G1WFW1"/>
<protein>
    <submittedName>
        <fullName evidence="5">Putative cytosolic protein</fullName>
    </submittedName>
</protein>
<evidence type="ECO:0000313" key="5">
    <source>
        <dbReference type="EMBL" id="KKU81115.1"/>
    </source>
</evidence>
<dbReference type="InterPro" id="IPR029063">
    <property type="entry name" value="SAM-dependent_MTases_sf"/>
</dbReference>
<evidence type="ECO:0000256" key="1">
    <source>
        <dbReference type="ARBA" id="ARBA00004496"/>
    </source>
</evidence>
<keyword evidence="3" id="KW-0489">Methyltransferase</keyword>
<evidence type="ECO:0000256" key="3">
    <source>
        <dbReference type="ARBA" id="ARBA00022603"/>
    </source>
</evidence>
<dbReference type="GO" id="GO:0005737">
    <property type="term" value="C:cytoplasm"/>
    <property type="evidence" value="ECO:0007669"/>
    <property type="project" value="UniProtKB-SubCell"/>
</dbReference>
<proteinExistence type="predicted"/>
<dbReference type="PANTHER" id="PTHR13200:SF0">
    <property type="entry name" value="EEF1A LYSINE METHYLTRANSFERASE 1"/>
    <property type="match status" value="1"/>
</dbReference>
<dbReference type="InterPro" id="IPR002052">
    <property type="entry name" value="DNA_methylase_N6_adenine_CS"/>
</dbReference>
<dbReference type="GO" id="GO:0003676">
    <property type="term" value="F:nucleic acid binding"/>
    <property type="evidence" value="ECO:0007669"/>
    <property type="project" value="InterPro"/>
</dbReference>
<dbReference type="PROSITE" id="PS00092">
    <property type="entry name" value="N6_MTASE"/>
    <property type="match status" value="1"/>
</dbReference>
<keyword evidence="4" id="KW-0808">Transferase</keyword>
<dbReference type="SUPFAM" id="SSF53335">
    <property type="entry name" value="S-adenosyl-L-methionine-dependent methyltransferases"/>
    <property type="match status" value="1"/>
</dbReference>
<dbReference type="EMBL" id="LCOQ01000002">
    <property type="protein sequence ID" value="KKU81115.1"/>
    <property type="molecule type" value="Genomic_DNA"/>
</dbReference>
<dbReference type="Pfam" id="PF10237">
    <property type="entry name" value="N6-adenineMlase"/>
    <property type="match status" value="1"/>
</dbReference>
<name>A0A0G1WFW1_9BACT</name>
<keyword evidence="2" id="KW-0963">Cytoplasm</keyword>
<dbReference type="GO" id="GO:0032259">
    <property type="term" value="P:methylation"/>
    <property type="evidence" value="ECO:0007669"/>
    <property type="project" value="UniProtKB-KW"/>
</dbReference>
<dbReference type="PANTHER" id="PTHR13200">
    <property type="entry name" value="EEF1A LYSINE METHYLTRANSFERASE 1"/>
    <property type="match status" value="1"/>
</dbReference>
<accession>A0A0G1WFW1</accession>
<organism evidence="5 6">
    <name type="scientific">Candidatus Gottesmanbacteria bacterium GW2011_GWA1_47_8</name>
    <dbReference type="NCBI Taxonomy" id="1618438"/>
    <lineage>
        <taxon>Bacteria</taxon>
        <taxon>Candidatus Gottesmaniibacteriota</taxon>
    </lineage>
</organism>
<comment type="subcellular location">
    <subcellularLocation>
        <location evidence="1">Cytoplasm</location>
    </subcellularLocation>
</comment>
<dbReference type="Proteomes" id="UP000034212">
    <property type="component" value="Unassembled WGS sequence"/>
</dbReference>
<comment type="caution">
    <text evidence="5">The sequence shown here is derived from an EMBL/GenBank/DDBJ whole genome shotgun (WGS) entry which is preliminary data.</text>
</comment>
<evidence type="ECO:0000256" key="4">
    <source>
        <dbReference type="ARBA" id="ARBA00022679"/>
    </source>
</evidence>
<dbReference type="InterPro" id="IPR041370">
    <property type="entry name" value="Mlase_EEF1AKMT1/ZCCHC4"/>
</dbReference>
<evidence type="ECO:0000256" key="2">
    <source>
        <dbReference type="ARBA" id="ARBA00022490"/>
    </source>
</evidence>
<dbReference type="GO" id="GO:0016279">
    <property type="term" value="F:protein-lysine N-methyltransferase activity"/>
    <property type="evidence" value="ECO:0007669"/>
    <property type="project" value="InterPro"/>
</dbReference>
<dbReference type="InterPro" id="IPR019369">
    <property type="entry name" value="Efm5/EEF1AKMT1"/>
</dbReference>
<reference evidence="5 6" key="1">
    <citation type="journal article" date="2015" name="Nature">
        <title>rRNA introns, odd ribosomes, and small enigmatic genomes across a large radiation of phyla.</title>
        <authorList>
            <person name="Brown C.T."/>
            <person name="Hug L.A."/>
            <person name="Thomas B.C."/>
            <person name="Sharon I."/>
            <person name="Castelle C.J."/>
            <person name="Singh A."/>
            <person name="Wilkins M.J."/>
            <person name="Williams K.H."/>
            <person name="Banfield J.F."/>
        </authorList>
    </citation>
    <scope>NUCLEOTIDE SEQUENCE [LARGE SCALE GENOMIC DNA]</scope>
</reference>